<accession>A0A6M3K9H8</accession>
<sequence length="177" mass="21249">MSADNGIYILKSKDGYRVIHAQCIDNLWWWAKDDRLYDEVFVENLTKRGNPNPHKSMWEERREINPRFLYNYFGKSLVFNTEDEAWTEAKRLYQEIMASDIPIIEYGISHIQGWEDKEFPLGCGKIILFNDEFETIEMEMFDDHHITTLHKSYLENQDFVLNDSVWIEMASWLIRKI</sequence>
<gene>
    <name evidence="1" type="ORF">MM415A01069_0014</name>
</gene>
<proteinExistence type="predicted"/>
<reference evidence="1" key="1">
    <citation type="submission" date="2020-03" db="EMBL/GenBank/DDBJ databases">
        <title>The deep terrestrial virosphere.</title>
        <authorList>
            <person name="Holmfeldt K."/>
            <person name="Nilsson E."/>
            <person name="Simone D."/>
            <person name="Lopez-Fernandez M."/>
            <person name="Wu X."/>
            <person name="de Brujin I."/>
            <person name="Lundin D."/>
            <person name="Andersson A."/>
            <person name="Bertilsson S."/>
            <person name="Dopson M."/>
        </authorList>
    </citation>
    <scope>NUCLEOTIDE SEQUENCE</scope>
    <source>
        <strain evidence="1">MM415A01069</strain>
    </source>
</reference>
<dbReference type="AlphaFoldDB" id="A0A6M3K9H8"/>
<organism evidence="1">
    <name type="scientific">viral metagenome</name>
    <dbReference type="NCBI Taxonomy" id="1070528"/>
    <lineage>
        <taxon>unclassified sequences</taxon>
        <taxon>metagenomes</taxon>
        <taxon>organismal metagenomes</taxon>
    </lineage>
</organism>
<evidence type="ECO:0000313" key="1">
    <source>
        <dbReference type="EMBL" id="QJA78480.1"/>
    </source>
</evidence>
<name>A0A6M3K9H8_9ZZZZ</name>
<protein>
    <submittedName>
        <fullName evidence="1">Uncharacterized protein</fullName>
    </submittedName>
</protein>
<dbReference type="EMBL" id="MT142338">
    <property type="protein sequence ID" value="QJA78480.1"/>
    <property type="molecule type" value="Genomic_DNA"/>
</dbReference>